<organism evidence="1 2">
    <name type="scientific">Desulfitobacterium chlororespirans DSM 11544</name>
    <dbReference type="NCBI Taxonomy" id="1121395"/>
    <lineage>
        <taxon>Bacteria</taxon>
        <taxon>Bacillati</taxon>
        <taxon>Bacillota</taxon>
        <taxon>Clostridia</taxon>
        <taxon>Eubacteriales</taxon>
        <taxon>Desulfitobacteriaceae</taxon>
        <taxon>Desulfitobacterium</taxon>
    </lineage>
</organism>
<dbReference type="STRING" id="1121395.SAMN02745215_00204"/>
<keyword evidence="2" id="KW-1185">Reference proteome</keyword>
<name>A0A1M7RWW2_9FIRM</name>
<sequence length="578" mass="66137">MENLQDEIIKVYHENKFLQTIYEISVENYQDQSLDFYELLIDLHNQGSIDVVEAFKSLKNLPGHERDFFRTRHILEKLLSKINAPVFSAMECVLNLVREAGQDGAAGTIISSFGDFCKADSSRPKEALAYIESSAETLADLLVSVIVAGADFDLEYYHNQAVRFLTHEDINIRRRAIFALGRINYLDNIILLQSGLAALEYSVSQEDDDIVLANIIRSSFSLFRQNQEQEKRYYHIISTALSKGGDYALHAATELFSFEKKELTDELVDILLSVLWKVNLQNKGTLNILDFALSNLLESNYDKGLPFMEKLLLNNPESMFDEFDSVISIFRKQENKNKLNNVGTRWLLKGEKILCKAISEIIKQTNATIEADPKEIEANNAATIVFLARKGIGYLFYNPITATSLLVSLIPQVKENEIKQELAALLFDPLLINFPGKVGDYLKQQLVHLADESKEVVNNTLKMLEDYLNDLHTTGEIFELRPSQIQKNAYQRYFSELLSESMKKAEKESVFLSLVSKSILLYGRKSINYIYEKSGEPKRMEIPLHSHSTEMEMPRIVNIDPFGVDYMLRVFRTERINQ</sequence>
<gene>
    <name evidence="1" type="ORF">SAMN02745215_00204</name>
</gene>
<dbReference type="SUPFAM" id="SSF48371">
    <property type="entry name" value="ARM repeat"/>
    <property type="match status" value="1"/>
</dbReference>
<protein>
    <submittedName>
        <fullName evidence="1">Uncharacterized protein</fullName>
    </submittedName>
</protein>
<dbReference type="Proteomes" id="UP000184010">
    <property type="component" value="Unassembled WGS sequence"/>
</dbReference>
<proteinExistence type="predicted"/>
<evidence type="ECO:0000313" key="1">
    <source>
        <dbReference type="EMBL" id="SHN50604.1"/>
    </source>
</evidence>
<reference evidence="2" key="1">
    <citation type="submission" date="2016-12" db="EMBL/GenBank/DDBJ databases">
        <authorList>
            <person name="Varghese N."/>
            <person name="Submissions S."/>
        </authorList>
    </citation>
    <scope>NUCLEOTIDE SEQUENCE [LARGE SCALE GENOMIC DNA]</scope>
    <source>
        <strain evidence="2">DSM 11544</strain>
    </source>
</reference>
<dbReference type="RefSeq" id="WP_072770863.1">
    <property type="nucleotide sequence ID" value="NZ_FRDN01000003.1"/>
</dbReference>
<dbReference type="InterPro" id="IPR016024">
    <property type="entry name" value="ARM-type_fold"/>
</dbReference>
<dbReference type="AlphaFoldDB" id="A0A1M7RWW2"/>
<dbReference type="EMBL" id="FRDN01000003">
    <property type="protein sequence ID" value="SHN50604.1"/>
    <property type="molecule type" value="Genomic_DNA"/>
</dbReference>
<accession>A0A1M7RWW2</accession>
<evidence type="ECO:0000313" key="2">
    <source>
        <dbReference type="Proteomes" id="UP000184010"/>
    </source>
</evidence>